<evidence type="ECO:0000313" key="11">
    <source>
        <dbReference type="Proteomes" id="UP000270021"/>
    </source>
</evidence>
<keyword evidence="11" id="KW-1185">Reference proteome</keyword>
<dbReference type="InterPro" id="IPR027417">
    <property type="entry name" value="P-loop_NTPase"/>
</dbReference>
<dbReference type="GO" id="GO:0005524">
    <property type="term" value="F:ATP binding"/>
    <property type="evidence" value="ECO:0007669"/>
    <property type="project" value="UniProtKB-UniRule"/>
</dbReference>
<dbReference type="AlphaFoldDB" id="A0A3S8Z778"/>
<comment type="catalytic activity">
    <reaction evidence="6 8">
        <text>dCMP + ATP = dCDP + ADP</text>
        <dbReference type="Rhea" id="RHEA:25094"/>
        <dbReference type="ChEBI" id="CHEBI:30616"/>
        <dbReference type="ChEBI" id="CHEBI:57566"/>
        <dbReference type="ChEBI" id="CHEBI:58593"/>
        <dbReference type="ChEBI" id="CHEBI:456216"/>
        <dbReference type="EC" id="2.7.4.25"/>
    </reaction>
</comment>
<feature type="binding site" evidence="8">
    <location>
        <begin position="9"/>
        <end position="17"/>
    </location>
    <ligand>
        <name>ATP</name>
        <dbReference type="ChEBI" id="CHEBI:30616"/>
    </ligand>
</feature>
<dbReference type="HAMAP" id="MF_00238">
    <property type="entry name" value="Cytidyl_kinase_type1"/>
    <property type="match status" value="1"/>
</dbReference>
<evidence type="ECO:0000259" key="9">
    <source>
        <dbReference type="Pfam" id="PF02224"/>
    </source>
</evidence>
<dbReference type="CDD" id="cd02020">
    <property type="entry name" value="CMPK"/>
    <property type="match status" value="1"/>
</dbReference>
<dbReference type="NCBIfam" id="TIGR00017">
    <property type="entry name" value="cmk"/>
    <property type="match status" value="1"/>
</dbReference>
<keyword evidence="3 8" id="KW-0547">Nucleotide-binding</keyword>
<name>A0A3S8Z778_9ACTO</name>
<proteinExistence type="inferred from homology"/>
<comment type="similarity">
    <text evidence="1 8">Belongs to the cytidylate kinase family. Type 1 subfamily.</text>
</comment>
<feature type="domain" description="Cytidylate kinase" evidence="9">
    <location>
        <begin position="5"/>
        <end position="225"/>
    </location>
</feature>
<sequence>MSTTIAIDGPSGSGKSTVSKEVARRNGLAYLDTGAMYRAATWWVLDQRIDPADEDAVIAAVREMPLTVPVDPDDQVILCAGHDITDAIRTPELSRVVSRVSSYFPVRDILIALQRDIIAAEGEPDSYSHGRGIVAEGRDITTVVKPDADLRVLLTASEEARLARRAKELVGTVDAVTIEKTRGIVSERDRQDSAVTQFLEAADGVFTIDSSTMSISDVVETIENLAGRVT</sequence>
<evidence type="ECO:0000256" key="5">
    <source>
        <dbReference type="ARBA" id="ARBA00022840"/>
    </source>
</evidence>
<protein>
    <recommendedName>
        <fullName evidence="8">Cytidylate kinase</fullName>
        <shortName evidence="8">CK</shortName>
        <ecNumber evidence="8">2.7.4.25</ecNumber>
    </recommendedName>
    <alternativeName>
        <fullName evidence="8">Cytidine monophosphate kinase</fullName>
        <shortName evidence="8">CMP kinase</shortName>
    </alternativeName>
</protein>
<dbReference type="RefSeq" id="WP_126039056.1">
    <property type="nucleotide sequence ID" value="NZ_CP034438.1"/>
</dbReference>
<dbReference type="Gene3D" id="3.40.50.300">
    <property type="entry name" value="P-loop containing nucleotide triphosphate hydrolases"/>
    <property type="match status" value="1"/>
</dbReference>
<keyword evidence="8" id="KW-0963">Cytoplasm</keyword>
<dbReference type="Pfam" id="PF02224">
    <property type="entry name" value="Cytidylate_kin"/>
    <property type="match status" value="1"/>
</dbReference>
<accession>A0A3S8Z778</accession>
<dbReference type="EC" id="2.7.4.25" evidence="8"/>
<evidence type="ECO:0000313" key="10">
    <source>
        <dbReference type="EMBL" id="AZN29391.1"/>
    </source>
</evidence>
<dbReference type="GO" id="GO:0006220">
    <property type="term" value="P:pyrimidine nucleotide metabolic process"/>
    <property type="evidence" value="ECO:0007669"/>
    <property type="project" value="UniProtKB-UniRule"/>
</dbReference>
<dbReference type="Proteomes" id="UP000270021">
    <property type="component" value="Chromosome"/>
</dbReference>
<dbReference type="EMBL" id="CP034438">
    <property type="protein sequence ID" value="AZN29391.1"/>
    <property type="molecule type" value="Genomic_DNA"/>
</dbReference>
<evidence type="ECO:0000256" key="6">
    <source>
        <dbReference type="ARBA" id="ARBA00047615"/>
    </source>
</evidence>
<dbReference type="GO" id="GO:0036430">
    <property type="term" value="F:CMP kinase activity"/>
    <property type="evidence" value="ECO:0007669"/>
    <property type="project" value="RHEA"/>
</dbReference>
<evidence type="ECO:0000256" key="4">
    <source>
        <dbReference type="ARBA" id="ARBA00022777"/>
    </source>
</evidence>
<comment type="subcellular location">
    <subcellularLocation>
        <location evidence="8">Cytoplasm</location>
    </subcellularLocation>
</comment>
<evidence type="ECO:0000256" key="3">
    <source>
        <dbReference type="ARBA" id="ARBA00022741"/>
    </source>
</evidence>
<evidence type="ECO:0000256" key="7">
    <source>
        <dbReference type="ARBA" id="ARBA00048478"/>
    </source>
</evidence>
<dbReference type="InterPro" id="IPR003136">
    <property type="entry name" value="Cytidylate_kin"/>
</dbReference>
<evidence type="ECO:0000256" key="8">
    <source>
        <dbReference type="HAMAP-Rule" id="MF_00238"/>
    </source>
</evidence>
<reference evidence="10 11" key="1">
    <citation type="submission" date="2018-12" db="EMBL/GenBank/DDBJ databases">
        <title>Complete genome sequence of Flaviflexus salsibiostraticola KCTC 33148.</title>
        <authorList>
            <person name="Bae J.-W."/>
        </authorList>
    </citation>
    <scope>NUCLEOTIDE SEQUENCE [LARGE SCALE GENOMIC DNA]</scope>
    <source>
        <strain evidence="10 11">KCTC 33148</strain>
    </source>
</reference>
<evidence type="ECO:0000256" key="1">
    <source>
        <dbReference type="ARBA" id="ARBA00009427"/>
    </source>
</evidence>
<keyword evidence="4 8" id="KW-0418">Kinase</keyword>
<dbReference type="GO" id="GO:0036431">
    <property type="term" value="F:dCMP kinase activity"/>
    <property type="evidence" value="ECO:0007669"/>
    <property type="project" value="InterPro"/>
</dbReference>
<dbReference type="OrthoDB" id="9807434at2"/>
<organism evidence="10 11">
    <name type="scientific">Flaviflexus salsibiostraticola</name>
    <dbReference type="NCBI Taxonomy" id="1282737"/>
    <lineage>
        <taxon>Bacteria</taxon>
        <taxon>Bacillati</taxon>
        <taxon>Actinomycetota</taxon>
        <taxon>Actinomycetes</taxon>
        <taxon>Actinomycetales</taxon>
        <taxon>Actinomycetaceae</taxon>
        <taxon>Flaviflexus</taxon>
    </lineage>
</organism>
<keyword evidence="5 8" id="KW-0067">ATP-binding</keyword>
<gene>
    <name evidence="8 10" type="primary">cmk</name>
    <name evidence="10" type="ORF">EJO69_03005</name>
</gene>
<keyword evidence="2 8" id="KW-0808">Transferase</keyword>
<dbReference type="InterPro" id="IPR011994">
    <property type="entry name" value="Cytidylate_kinase_dom"/>
</dbReference>
<comment type="catalytic activity">
    <reaction evidence="7 8">
        <text>CMP + ATP = CDP + ADP</text>
        <dbReference type="Rhea" id="RHEA:11600"/>
        <dbReference type="ChEBI" id="CHEBI:30616"/>
        <dbReference type="ChEBI" id="CHEBI:58069"/>
        <dbReference type="ChEBI" id="CHEBI:60377"/>
        <dbReference type="ChEBI" id="CHEBI:456216"/>
        <dbReference type="EC" id="2.7.4.25"/>
    </reaction>
</comment>
<dbReference type="KEGG" id="fsl:EJO69_03005"/>
<dbReference type="SUPFAM" id="SSF52540">
    <property type="entry name" value="P-loop containing nucleoside triphosphate hydrolases"/>
    <property type="match status" value="1"/>
</dbReference>
<evidence type="ECO:0000256" key="2">
    <source>
        <dbReference type="ARBA" id="ARBA00022679"/>
    </source>
</evidence>
<dbReference type="GO" id="GO:0005737">
    <property type="term" value="C:cytoplasm"/>
    <property type="evidence" value="ECO:0007669"/>
    <property type="project" value="UniProtKB-SubCell"/>
</dbReference>